<evidence type="ECO:0000313" key="2">
    <source>
        <dbReference type="EMBL" id="MBE7368403.1"/>
    </source>
</evidence>
<comment type="caution">
    <text evidence="2">The sequence shown here is derived from an EMBL/GenBank/DDBJ whole genome shotgun (WGS) entry which is preliminary data.</text>
</comment>
<feature type="domain" description="N-acetyltransferase" evidence="1">
    <location>
        <begin position="1"/>
        <end position="147"/>
    </location>
</feature>
<dbReference type="Proteomes" id="UP000806285">
    <property type="component" value="Unassembled WGS sequence"/>
</dbReference>
<reference evidence="2 3" key="1">
    <citation type="submission" date="2020-10" db="EMBL/GenBank/DDBJ databases">
        <title>Ramlibacter sp. HM2 16S ribosomal RNA gene Genome sequencing and assembly.</title>
        <authorList>
            <person name="Kang M."/>
        </authorList>
    </citation>
    <scope>NUCLEOTIDE SEQUENCE [LARGE SCALE GENOMIC DNA]</scope>
    <source>
        <strain evidence="2 3">HM2</strain>
    </source>
</reference>
<dbReference type="Gene3D" id="3.40.630.30">
    <property type="match status" value="1"/>
</dbReference>
<dbReference type="RefSeq" id="WP_193676997.1">
    <property type="nucleotide sequence ID" value="NZ_JADDIV010000003.1"/>
</dbReference>
<sequence>MDANSAIRLRRAREDDQPAIRALVHAEHMNPHGLDWPRFHVAERAGQLLGAVQVRLHGDGAAELGSLVVGPQARGAGLAWRLVEAVLHDAPHPVHVITSPRLAARFADFAFAPLPLRDAPWSVRRNHLLGTVAGGLVSWLRLRRRRPLVVLRRAAPGD</sequence>
<evidence type="ECO:0000313" key="3">
    <source>
        <dbReference type="Proteomes" id="UP000806285"/>
    </source>
</evidence>
<protein>
    <submittedName>
        <fullName evidence="2">GNAT family N-acetyltransferase</fullName>
    </submittedName>
</protein>
<dbReference type="PROSITE" id="PS51186">
    <property type="entry name" value="GNAT"/>
    <property type="match status" value="1"/>
</dbReference>
<dbReference type="Pfam" id="PF00583">
    <property type="entry name" value="Acetyltransf_1"/>
    <property type="match status" value="1"/>
</dbReference>
<organism evidence="2 3">
    <name type="scientific">Ramlibacter pallidus</name>
    <dbReference type="NCBI Taxonomy" id="2780087"/>
    <lineage>
        <taxon>Bacteria</taxon>
        <taxon>Pseudomonadati</taxon>
        <taxon>Pseudomonadota</taxon>
        <taxon>Betaproteobacteria</taxon>
        <taxon>Burkholderiales</taxon>
        <taxon>Comamonadaceae</taxon>
        <taxon>Ramlibacter</taxon>
    </lineage>
</organism>
<evidence type="ECO:0000259" key="1">
    <source>
        <dbReference type="PROSITE" id="PS51186"/>
    </source>
</evidence>
<dbReference type="CDD" id="cd04301">
    <property type="entry name" value="NAT_SF"/>
    <property type="match status" value="1"/>
</dbReference>
<dbReference type="EMBL" id="JADDIV010000003">
    <property type="protein sequence ID" value="MBE7368403.1"/>
    <property type="molecule type" value="Genomic_DNA"/>
</dbReference>
<name>A0ABR9S4K1_9BURK</name>
<dbReference type="SUPFAM" id="SSF55729">
    <property type="entry name" value="Acyl-CoA N-acyltransferases (Nat)"/>
    <property type="match status" value="1"/>
</dbReference>
<dbReference type="InterPro" id="IPR000182">
    <property type="entry name" value="GNAT_dom"/>
</dbReference>
<proteinExistence type="predicted"/>
<keyword evidence="3" id="KW-1185">Reference proteome</keyword>
<gene>
    <name evidence="2" type="ORF">IM787_12660</name>
</gene>
<accession>A0ABR9S4K1</accession>
<dbReference type="InterPro" id="IPR016181">
    <property type="entry name" value="Acyl_CoA_acyltransferase"/>
</dbReference>